<sequence length="78" mass="7965">MNLLTAALLASAALVASPALAQTASPVPGYAPPAPVVAEPAPPLAPFPTQAPKLIVAIPVDQFSADLFAQYRNCPLYP</sequence>
<dbReference type="EMBL" id="LDTC01000315">
    <property type="protein sequence ID" value="KTW03222.1"/>
    <property type="molecule type" value="Genomic_DNA"/>
</dbReference>
<proteinExistence type="predicted"/>
<feature type="non-terminal residue" evidence="2">
    <location>
        <position position="78"/>
    </location>
</feature>
<name>A0A147J2Z9_9SPHN</name>
<keyword evidence="1" id="KW-0732">Signal</keyword>
<evidence type="ECO:0000313" key="2">
    <source>
        <dbReference type="EMBL" id="KTW03222.1"/>
    </source>
</evidence>
<dbReference type="AlphaFoldDB" id="A0A147J2Z9"/>
<organism evidence="2 3">
    <name type="scientific">Sphingomonas sanguinis</name>
    <dbReference type="NCBI Taxonomy" id="33051"/>
    <lineage>
        <taxon>Bacteria</taxon>
        <taxon>Pseudomonadati</taxon>
        <taxon>Pseudomonadota</taxon>
        <taxon>Alphaproteobacteria</taxon>
        <taxon>Sphingomonadales</taxon>
        <taxon>Sphingomonadaceae</taxon>
        <taxon>Sphingomonas</taxon>
    </lineage>
</organism>
<reference evidence="2 3" key="1">
    <citation type="journal article" date="2016" name="Front. Microbiol.">
        <title>Genomic Resource of Rice Seed Associated Bacteria.</title>
        <authorList>
            <person name="Midha S."/>
            <person name="Bansal K."/>
            <person name="Sharma S."/>
            <person name="Kumar N."/>
            <person name="Patil P.P."/>
            <person name="Chaudhry V."/>
            <person name="Patil P.B."/>
        </authorList>
    </citation>
    <scope>NUCLEOTIDE SEQUENCE [LARGE SCALE GENOMIC DNA]</scope>
    <source>
        <strain evidence="2 3">NS258</strain>
    </source>
</reference>
<comment type="caution">
    <text evidence="2">The sequence shown here is derived from an EMBL/GenBank/DDBJ whole genome shotgun (WGS) entry which is preliminary data.</text>
</comment>
<accession>A0A147J2Z9</accession>
<evidence type="ECO:0000313" key="3">
    <source>
        <dbReference type="Proteomes" id="UP000074410"/>
    </source>
</evidence>
<protein>
    <submittedName>
        <fullName evidence="2">Uncharacterized protein</fullName>
    </submittedName>
</protein>
<feature type="chain" id="PRO_5007549264" evidence="1">
    <location>
        <begin position="22"/>
        <end position="78"/>
    </location>
</feature>
<feature type="signal peptide" evidence="1">
    <location>
        <begin position="1"/>
        <end position="21"/>
    </location>
</feature>
<gene>
    <name evidence="2" type="ORF">NS258_18340</name>
</gene>
<evidence type="ECO:0000256" key="1">
    <source>
        <dbReference type="SAM" id="SignalP"/>
    </source>
</evidence>
<dbReference type="Proteomes" id="UP000074410">
    <property type="component" value="Unassembled WGS sequence"/>
</dbReference>